<dbReference type="PIRSF" id="PIRSF002741">
    <property type="entry name" value="MppA"/>
    <property type="match status" value="1"/>
</dbReference>
<dbReference type="CDD" id="cd08490">
    <property type="entry name" value="PBP2_NikA_DppA_OppA_like_3"/>
    <property type="match status" value="1"/>
</dbReference>
<evidence type="ECO:0000259" key="5">
    <source>
        <dbReference type="Pfam" id="PF00496"/>
    </source>
</evidence>
<dbReference type="PANTHER" id="PTHR30290">
    <property type="entry name" value="PERIPLASMIC BINDING COMPONENT OF ABC TRANSPORTER"/>
    <property type="match status" value="1"/>
</dbReference>
<evidence type="ECO:0000313" key="7">
    <source>
        <dbReference type="Proteomes" id="UP000319335"/>
    </source>
</evidence>
<proteinExistence type="inferred from homology"/>
<dbReference type="InterPro" id="IPR000914">
    <property type="entry name" value="SBP_5_dom"/>
</dbReference>
<dbReference type="FunFam" id="3.10.105.10:FF:000006">
    <property type="entry name" value="Peptide ABC transporter substrate-binding protein"/>
    <property type="match status" value="1"/>
</dbReference>
<evidence type="ECO:0000256" key="2">
    <source>
        <dbReference type="ARBA" id="ARBA00005695"/>
    </source>
</evidence>
<evidence type="ECO:0000256" key="3">
    <source>
        <dbReference type="ARBA" id="ARBA00022448"/>
    </source>
</evidence>
<keyword evidence="4" id="KW-0732">Signal</keyword>
<dbReference type="Gene3D" id="3.10.105.10">
    <property type="entry name" value="Dipeptide-binding Protein, Domain 3"/>
    <property type="match status" value="1"/>
</dbReference>
<dbReference type="PANTHER" id="PTHR30290:SF10">
    <property type="entry name" value="PERIPLASMIC OLIGOPEPTIDE-BINDING PROTEIN-RELATED"/>
    <property type="match status" value="1"/>
</dbReference>
<dbReference type="GO" id="GO:0042597">
    <property type="term" value="C:periplasmic space"/>
    <property type="evidence" value="ECO:0007669"/>
    <property type="project" value="UniProtKB-ARBA"/>
</dbReference>
<comment type="caution">
    <text evidence="6">The sequence shown here is derived from an EMBL/GenBank/DDBJ whole genome shotgun (WGS) entry which is preliminary data.</text>
</comment>
<feature type="domain" description="Solute-binding protein family 5" evidence="5">
    <location>
        <begin position="82"/>
        <end position="436"/>
    </location>
</feature>
<gene>
    <name evidence="6" type="ORF">FKV42_10675</name>
</gene>
<dbReference type="GO" id="GO:1904680">
    <property type="term" value="F:peptide transmembrane transporter activity"/>
    <property type="evidence" value="ECO:0007669"/>
    <property type="project" value="TreeGrafter"/>
</dbReference>
<dbReference type="Proteomes" id="UP000319335">
    <property type="component" value="Unassembled WGS sequence"/>
</dbReference>
<protein>
    <submittedName>
        <fullName evidence="6">ABC transporter substrate-binding protein</fullName>
    </submittedName>
</protein>
<evidence type="ECO:0000256" key="1">
    <source>
        <dbReference type="ARBA" id="ARBA00004196"/>
    </source>
</evidence>
<dbReference type="Pfam" id="PF00496">
    <property type="entry name" value="SBP_bac_5"/>
    <property type="match status" value="1"/>
</dbReference>
<dbReference type="EMBL" id="VIAQ01000017">
    <property type="protein sequence ID" value="TQD24394.1"/>
    <property type="molecule type" value="Genomic_DNA"/>
</dbReference>
<sequence length="523" mass="59048">MATNKKRKNLNVLITCVIIASFLLMSGCVDSEEEATTTNELTVGISTDVNNWYLSQFPDGDGRFVWSQVYETLVRLDTDLNIEPGLAESWETPDNGTTWIFHLRENVYFHDGTPLNADAVVFSYSEDSYVKKMGALRALKSVEAVDDTTVKFVMAKQMSLPFYLTHVAWPIMSPSCVDAEGNFISPIGTGPFKFEDQVTDQEIILVRNDDYWGEKYVLDSVIFKVIPEATTRVMALETGEIDMAIKLPEYDVSRLEEEDDIEVYRTLTTFTDFLQFNCNNGVFEDKEVRKAVAYTIDTEEMVDTVLEGIGMAAQGRAFTPTMMYSNPDLELYEPDVEKAKEILADDGWSDSDNDGILDKDGKPLTVTLIVGKGVWASRHTAMAEAIQGSLNEIGMDVDIQVLESAAITSLENDGDFDMLLRTGYFVWGPYPRHFFVHQSTSPYSHYNNSEYDVLANAADSTVDEDKQQELYYQLQEMVLEELPAFYLVHEEKIVAANSYVKGYEITAEDPWLNLNGVYIENEQ</sequence>
<dbReference type="InterPro" id="IPR030678">
    <property type="entry name" value="Peptide/Ni-bd"/>
</dbReference>
<comment type="similarity">
    <text evidence="2">Belongs to the bacterial solute-binding protein 5 family.</text>
</comment>
<dbReference type="Gene3D" id="3.90.76.10">
    <property type="entry name" value="Dipeptide-binding Protein, Domain 1"/>
    <property type="match status" value="1"/>
</dbReference>
<accession>A0A7Z8KMZ7</accession>
<dbReference type="GO" id="GO:0015833">
    <property type="term" value="P:peptide transport"/>
    <property type="evidence" value="ECO:0007669"/>
    <property type="project" value="TreeGrafter"/>
</dbReference>
<dbReference type="Gene3D" id="3.40.190.10">
    <property type="entry name" value="Periplasmic binding protein-like II"/>
    <property type="match status" value="1"/>
</dbReference>
<dbReference type="OrthoDB" id="194307at2157"/>
<organism evidence="6 7">
    <name type="scientific">Methanolobus vulcani</name>
    <dbReference type="NCBI Taxonomy" id="38026"/>
    <lineage>
        <taxon>Archaea</taxon>
        <taxon>Methanobacteriati</taxon>
        <taxon>Methanobacteriota</taxon>
        <taxon>Stenosarchaea group</taxon>
        <taxon>Methanomicrobia</taxon>
        <taxon>Methanosarcinales</taxon>
        <taxon>Methanosarcinaceae</taxon>
        <taxon>Methanolobus</taxon>
    </lineage>
</organism>
<dbReference type="PROSITE" id="PS51257">
    <property type="entry name" value="PROKAR_LIPOPROTEIN"/>
    <property type="match status" value="1"/>
</dbReference>
<dbReference type="RefSeq" id="WP_154810250.1">
    <property type="nucleotide sequence ID" value="NZ_VIAQ01000017.1"/>
</dbReference>
<keyword evidence="3" id="KW-0813">Transport</keyword>
<reference evidence="6 7" key="1">
    <citation type="submission" date="2019-06" db="EMBL/GenBank/DDBJ databases">
        <title>Draft genome sequence of Methanolobus vulcani B1d.</title>
        <authorList>
            <person name="Creighbaum A.J."/>
            <person name="Ticak T."/>
            <person name="Hariraju D."/>
            <person name="Arivett B.A."/>
            <person name="Ferguson D.J.Jr."/>
        </authorList>
    </citation>
    <scope>NUCLEOTIDE SEQUENCE [LARGE SCALE GENOMIC DNA]</scope>
    <source>
        <strain evidence="6 7">B1d</strain>
    </source>
</reference>
<evidence type="ECO:0000313" key="6">
    <source>
        <dbReference type="EMBL" id="TQD24394.1"/>
    </source>
</evidence>
<comment type="subcellular location">
    <subcellularLocation>
        <location evidence="1">Cell envelope</location>
    </subcellularLocation>
</comment>
<dbReference type="SUPFAM" id="SSF53850">
    <property type="entry name" value="Periplasmic binding protein-like II"/>
    <property type="match status" value="1"/>
</dbReference>
<dbReference type="GO" id="GO:0043190">
    <property type="term" value="C:ATP-binding cassette (ABC) transporter complex"/>
    <property type="evidence" value="ECO:0007669"/>
    <property type="project" value="InterPro"/>
</dbReference>
<dbReference type="InterPro" id="IPR039424">
    <property type="entry name" value="SBP_5"/>
</dbReference>
<name>A0A7Z8KMZ7_9EURY</name>
<keyword evidence="7" id="KW-1185">Reference proteome</keyword>
<dbReference type="AlphaFoldDB" id="A0A7Z8KMZ7"/>
<evidence type="ECO:0000256" key="4">
    <source>
        <dbReference type="ARBA" id="ARBA00022729"/>
    </source>
</evidence>